<dbReference type="InterPro" id="IPR001128">
    <property type="entry name" value="Cyt_P450"/>
</dbReference>
<evidence type="ECO:0000256" key="9">
    <source>
        <dbReference type="ARBA" id="ARBA00023002"/>
    </source>
</evidence>
<keyword evidence="12 15" id="KW-0472">Membrane</keyword>
<keyword evidence="6 13" id="KW-0479">Metal-binding</keyword>
<dbReference type="AlphaFoldDB" id="A0AAW1U8S6"/>
<keyword evidence="7" id="KW-0256">Endoplasmic reticulum</keyword>
<dbReference type="InterPro" id="IPR017972">
    <property type="entry name" value="Cyt_P450_CS"/>
</dbReference>
<dbReference type="PANTHER" id="PTHR24292">
    <property type="entry name" value="CYTOCHROME P450"/>
    <property type="match status" value="1"/>
</dbReference>
<feature type="transmembrane region" description="Helical" evidence="15">
    <location>
        <begin position="223"/>
        <end position="245"/>
    </location>
</feature>
<keyword evidence="9 14" id="KW-0560">Oxidoreductase</keyword>
<comment type="similarity">
    <text evidence="4 14">Belongs to the cytochrome P450 family.</text>
</comment>
<evidence type="ECO:0000256" key="8">
    <source>
        <dbReference type="ARBA" id="ARBA00022848"/>
    </source>
</evidence>
<keyword evidence="15" id="KW-0812">Transmembrane</keyword>
<gene>
    <name evidence="16" type="ORF">WA026_008514</name>
</gene>
<dbReference type="EMBL" id="JARQZJ010000063">
    <property type="protein sequence ID" value="KAK9880001.1"/>
    <property type="molecule type" value="Genomic_DNA"/>
</dbReference>
<evidence type="ECO:0000256" key="11">
    <source>
        <dbReference type="ARBA" id="ARBA00023033"/>
    </source>
</evidence>
<dbReference type="GO" id="GO:0005506">
    <property type="term" value="F:iron ion binding"/>
    <property type="evidence" value="ECO:0007669"/>
    <property type="project" value="InterPro"/>
</dbReference>
<comment type="subcellular location">
    <subcellularLocation>
        <location evidence="3">Endoplasmic reticulum membrane</location>
        <topology evidence="3">Peripheral membrane protein</topology>
    </subcellularLocation>
    <subcellularLocation>
        <location evidence="2">Microsome membrane</location>
        <topology evidence="2">Peripheral membrane protein</topology>
    </subcellularLocation>
</comment>
<evidence type="ECO:0000256" key="1">
    <source>
        <dbReference type="ARBA" id="ARBA00001971"/>
    </source>
</evidence>
<comment type="cofactor">
    <cofactor evidence="1 13">
        <name>heme</name>
        <dbReference type="ChEBI" id="CHEBI:30413"/>
    </cofactor>
</comment>
<evidence type="ECO:0000256" key="13">
    <source>
        <dbReference type="PIRSR" id="PIRSR602401-1"/>
    </source>
</evidence>
<dbReference type="InterPro" id="IPR036396">
    <property type="entry name" value="Cyt_P450_sf"/>
</dbReference>
<dbReference type="InterPro" id="IPR050476">
    <property type="entry name" value="Insect_CytP450_Detox"/>
</dbReference>
<evidence type="ECO:0000256" key="2">
    <source>
        <dbReference type="ARBA" id="ARBA00004174"/>
    </source>
</evidence>
<dbReference type="GO" id="GO:0005789">
    <property type="term" value="C:endoplasmic reticulum membrane"/>
    <property type="evidence" value="ECO:0007669"/>
    <property type="project" value="UniProtKB-SubCell"/>
</dbReference>
<evidence type="ECO:0000256" key="14">
    <source>
        <dbReference type="RuleBase" id="RU000461"/>
    </source>
</evidence>
<dbReference type="GO" id="GO:0020037">
    <property type="term" value="F:heme binding"/>
    <property type="evidence" value="ECO:0007669"/>
    <property type="project" value="InterPro"/>
</dbReference>
<keyword evidence="5 13" id="KW-0349">Heme</keyword>
<keyword evidence="8" id="KW-0492">Microsome</keyword>
<evidence type="ECO:0000313" key="16">
    <source>
        <dbReference type="EMBL" id="KAK9880001.1"/>
    </source>
</evidence>
<comment type="caution">
    <text evidence="16">The sequence shown here is derived from an EMBL/GenBank/DDBJ whole genome shotgun (WGS) entry which is preliminary data.</text>
</comment>
<dbReference type="Gene3D" id="1.10.630.10">
    <property type="entry name" value="Cytochrome P450"/>
    <property type="match status" value="2"/>
</dbReference>
<evidence type="ECO:0000256" key="15">
    <source>
        <dbReference type="SAM" id="Phobius"/>
    </source>
</evidence>
<dbReference type="GO" id="GO:0004497">
    <property type="term" value="F:monooxygenase activity"/>
    <property type="evidence" value="ECO:0007669"/>
    <property type="project" value="UniProtKB-KW"/>
</dbReference>
<evidence type="ECO:0000256" key="7">
    <source>
        <dbReference type="ARBA" id="ARBA00022824"/>
    </source>
</evidence>
<evidence type="ECO:0008006" key="18">
    <source>
        <dbReference type="Google" id="ProtNLM"/>
    </source>
</evidence>
<dbReference type="GO" id="GO:0016705">
    <property type="term" value="F:oxidoreductase activity, acting on paired donors, with incorporation or reduction of molecular oxygen"/>
    <property type="evidence" value="ECO:0007669"/>
    <property type="project" value="InterPro"/>
</dbReference>
<keyword evidence="11 14" id="KW-0503">Monooxygenase</keyword>
<evidence type="ECO:0000256" key="4">
    <source>
        <dbReference type="ARBA" id="ARBA00010617"/>
    </source>
</evidence>
<name>A0AAW1U8S6_9CUCU</name>
<organism evidence="16 17">
    <name type="scientific">Henosepilachna vigintioctopunctata</name>
    <dbReference type="NCBI Taxonomy" id="420089"/>
    <lineage>
        <taxon>Eukaryota</taxon>
        <taxon>Metazoa</taxon>
        <taxon>Ecdysozoa</taxon>
        <taxon>Arthropoda</taxon>
        <taxon>Hexapoda</taxon>
        <taxon>Insecta</taxon>
        <taxon>Pterygota</taxon>
        <taxon>Neoptera</taxon>
        <taxon>Endopterygota</taxon>
        <taxon>Coleoptera</taxon>
        <taxon>Polyphaga</taxon>
        <taxon>Cucujiformia</taxon>
        <taxon>Coccinelloidea</taxon>
        <taxon>Coccinellidae</taxon>
        <taxon>Epilachninae</taxon>
        <taxon>Epilachnini</taxon>
        <taxon>Henosepilachna</taxon>
    </lineage>
</organism>
<proteinExistence type="inferred from homology"/>
<accession>A0AAW1U8S6</accession>
<evidence type="ECO:0000256" key="12">
    <source>
        <dbReference type="ARBA" id="ARBA00023136"/>
    </source>
</evidence>
<dbReference type="CDD" id="cd11056">
    <property type="entry name" value="CYP6-like"/>
    <property type="match status" value="1"/>
</dbReference>
<dbReference type="InterPro" id="IPR002401">
    <property type="entry name" value="Cyt_P450_E_grp-I"/>
</dbReference>
<evidence type="ECO:0000256" key="10">
    <source>
        <dbReference type="ARBA" id="ARBA00023004"/>
    </source>
</evidence>
<sequence length="432" mass="50549">MLQITILEAAVTICVMIFVVSFIFMGRKFNRWKKDNVPFLKPKPIFGNILDVCRMKITFGELCKNIYDGISTPFVGIFILDKPGLMIKDLDLVRDVLIKDFEYFMDRNLANNEKHDIMGSNMIFLMKSPKWNIVRKKMTPIFTTSKIKMMSVLVQRCSEQMMDYVSKKTIQNTVLDVRDVSLKYAVNSITSSFFGLEAGCFEENGSIFSVVSKRIMNWKRFSTAVQAICFFFAPFLVKLFSMNFIDTMSSNCLKEYFWKTMNERETKNESRGDLLDILREMKKLEETEKLESLETLRKYPILPFLDRRCNKIYNNVEHGLQLQEDDSVYIPVMAIHYDEKYYPNPEIFDPERFSRENVEERHHMSYLPFGEGPRVCIGKRFALLNLKSGLAHILLDYEVKICRKTVSVHCVNPRGVTLQPKSEVYLEFVKVR</sequence>
<feature type="binding site" description="axial binding residue" evidence="13">
    <location>
        <position position="376"/>
    </location>
    <ligand>
        <name>heme</name>
        <dbReference type="ChEBI" id="CHEBI:30413"/>
    </ligand>
    <ligandPart>
        <name>Fe</name>
        <dbReference type="ChEBI" id="CHEBI:18248"/>
    </ligandPart>
</feature>
<dbReference type="PRINTS" id="PR00463">
    <property type="entry name" value="EP450I"/>
</dbReference>
<evidence type="ECO:0000256" key="3">
    <source>
        <dbReference type="ARBA" id="ARBA00004406"/>
    </source>
</evidence>
<evidence type="ECO:0000256" key="6">
    <source>
        <dbReference type="ARBA" id="ARBA00022723"/>
    </source>
</evidence>
<keyword evidence="17" id="KW-1185">Reference proteome</keyword>
<keyword evidence="15" id="KW-1133">Transmembrane helix</keyword>
<dbReference type="PANTHER" id="PTHR24292:SF45">
    <property type="entry name" value="CYTOCHROME P450 6G1-RELATED"/>
    <property type="match status" value="1"/>
</dbReference>
<dbReference type="Pfam" id="PF00067">
    <property type="entry name" value="p450"/>
    <property type="match status" value="2"/>
</dbReference>
<keyword evidence="10 13" id="KW-0408">Iron</keyword>
<evidence type="ECO:0000256" key="5">
    <source>
        <dbReference type="ARBA" id="ARBA00022617"/>
    </source>
</evidence>
<dbReference type="PROSITE" id="PS00086">
    <property type="entry name" value="CYTOCHROME_P450"/>
    <property type="match status" value="1"/>
</dbReference>
<reference evidence="16 17" key="1">
    <citation type="submission" date="2023-03" db="EMBL/GenBank/DDBJ databases">
        <title>Genome insight into feeding habits of ladybird beetles.</title>
        <authorList>
            <person name="Li H.-S."/>
            <person name="Huang Y.-H."/>
            <person name="Pang H."/>
        </authorList>
    </citation>
    <scope>NUCLEOTIDE SEQUENCE [LARGE SCALE GENOMIC DNA]</scope>
    <source>
        <strain evidence="16">SYSU_2023b</strain>
        <tissue evidence="16">Whole body</tissue>
    </source>
</reference>
<feature type="transmembrane region" description="Helical" evidence="15">
    <location>
        <begin position="6"/>
        <end position="25"/>
    </location>
</feature>
<dbReference type="SUPFAM" id="SSF48264">
    <property type="entry name" value="Cytochrome P450"/>
    <property type="match status" value="1"/>
</dbReference>
<evidence type="ECO:0000313" key="17">
    <source>
        <dbReference type="Proteomes" id="UP001431783"/>
    </source>
</evidence>
<protein>
    <recommendedName>
        <fullName evidence="18">Cytochrome P450</fullName>
    </recommendedName>
</protein>
<dbReference type="Proteomes" id="UP001431783">
    <property type="component" value="Unassembled WGS sequence"/>
</dbReference>